<reference evidence="1" key="1">
    <citation type="submission" date="2021-02" db="EMBL/GenBank/DDBJ databases">
        <authorList>
            <person name="Nowell W R."/>
        </authorList>
    </citation>
    <scope>NUCLEOTIDE SEQUENCE</scope>
</reference>
<evidence type="ECO:0000313" key="2">
    <source>
        <dbReference type="Proteomes" id="UP000663828"/>
    </source>
</evidence>
<gene>
    <name evidence="1" type="ORF">XAT740_LOCUS53073</name>
</gene>
<comment type="caution">
    <text evidence="1">The sequence shown here is derived from an EMBL/GenBank/DDBJ whole genome shotgun (WGS) entry which is preliminary data.</text>
</comment>
<keyword evidence="2" id="KW-1185">Reference proteome</keyword>
<accession>A0A816DXJ9</accession>
<proteinExistence type="predicted"/>
<dbReference type="Proteomes" id="UP000663828">
    <property type="component" value="Unassembled WGS sequence"/>
</dbReference>
<name>A0A816DXJ9_ADIRI</name>
<protein>
    <submittedName>
        <fullName evidence="1">Uncharacterized protein</fullName>
    </submittedName>
</protein>
<sequence>MVNIIIDWPQRHLLRQIDRWNKFDKNIILKTNTSNQINIPDLQIIDQDGNLITSVYHKPSYGPYYLLFYSIHPLHMKQNIPFTMLLTLDLLLNKYPVKFIDQQFNCLLQKFNLDEPLTNYNYETLRQKVPIDYRKTLFIHFTYCSNMTTFPRKFHSLCNKYFEQSPINDSTPILGTRNVNNLQKQLIHTR</sequence>
<dbReference type="EMBL" id="CAJNOR010008962">
    <property type="protein sequence ID" value="CAF1639564.1"/>
    <property type="molecule type" value="Genomic_DNA"/>
</dbReference>
<organism evidence="1 2">
    <name type="scientific">Adineta ricciae</name>
    <name type="common">Rotifer</name>
    <dbReference type="NCBI Taxonomy" id="249248"/>
    <lineage>
        <taxon>Eukaryota</taxon>
        <taxon>Metazoa</taxon>
        <taxon>Spiralia</taxon>
        <taxon>Gnathifera</taxon>
        <taxon>Rotifera</taxon>
        <taxon>Eurotatoria</taxon>
        <taxon>Bdelloidea</taxon>
        <taxon>Adinetida</taxon>
        <taxon>Adinetidae</taxon>
        <taxon>Adineta</taxon>
    </lineage>
</organism>
<dbReference type="AlphaFoldDB" id="A0A816DXJ9"/>
<evidence type="ECO:0000313" key="1">
    <source>
        <dbReference type="EMBL" id="CAF1639564.1"/>
    </source>
</evidence>